<reference evidence="2 3" key="1">
    <citation type="submission" date="2021-01" db="EMBL/GenBank/DDBJ databases">
        <title>Whole genome shotgun sequence of Planobispora siamensis NBRC 107568.</title>
        <authorList>
            <person name="Komaki H."/>
            <person name="Tamura T."/>
        </authorList>
    </citation>
    <scope>NUCLEOTIDE SEQUENCE [LARGE SCALE GENOMIC DNA]</scope>
    <source>
        <strain evidence="2 3">NBRC 107568</strain>
    </source>
</reference>
<keyword evidence="1" id="KW-0812">Transmembrane</keyword>
<dbReference type="EMBL" id="BOOJ01000012">
    <property type="protein sequence ID" value="GIH90794.1"/>
    <property type="molecule type" value="Genomic_DNA"/>
</dbReference>
<keyword evidence="3" id="KW-1185">Reference proteome</keyword>
<sequence>MAGSGLGWVALPLLATTAIELVTQPFLLLVAFTPGGWPGLLYAIPTFVQGAGFAIAGIAQIGYLQWRIPYDLRGRVLAVQILLFTLAAFPAPLAGAMLGQVLSPEFTVLVCAAGLTLTGIVAWRALPSTVSDAPPAEVTGR</sequence>
<name>A0A8J3SCF9_9ACTN</name>
<feature type="transmembrane region" description="Helical" evidence="1">
    <location>
        <begin position="106"/>
        <end position="126"/>
    </location>
</feature>
<protein>
    <submittedName>
        <fullName evidence="2">Uncharacterized protein</fullName>
    </submittedName>
</protein>
<comment type="caution">
    <text evidence="2">The sequence shown here is derived from an EMBL/GenBank/DDBJ whole genome shotgun (WGS) entry which is preliminary data.</text>
</comment>
<feature type="transmembrane region" description="Helical" evidence="1">
    <location>
        <begin position="42"/>
        <end position="64"/>
    </location>
</feature>
<gene>
    <name evidence="2" type="ORF">Psi01_14240</name>
</gene>
<organism evidence="2 3">
    <name type="scientific">Planobispora siamensis</name>
    <dbReference type="NCBI Taxonomy" id="936338"/>
    <lineage>
        <taxon>Bacteria</taxon>
        <taxon>Bacillati</taxon>
        <taxon>Actinomycetota</taxon>
        <taxon>Actinomycetes</taxon>
        <taxon>Streptosporangiales</taxon>
        <taxon>Streptosporangiaceae</taxon>
        <taxon>Planobispora</taxon>
    </lineage>
</organism>
<evidence type="ECO:0000256" key="1">
    <source>
        <dbReference type="SAM" id="Phobius"/>
    </source>
</evidence>
<feature type="transmembrane region" description="Helical" evidence="1">
    <location>
        <begin position="76"/>
        <end position="94"/>
    </location>
</feature>
<keyword evidence="1" id="KW-1133">Transmembrane helix</keyword>
<dbReference type="RefSeq" id="WP_204063112.1">
    <property type="nucleotide sequence ID" value="NZ_BOOJ01000012.1"/>
</dbReference>
<accession>A0A8J3SCF9</accession>
<proteinExistence type="predicted"/>
<dbReference type="InterPro" id="IPR036259">
    <property type="entry name" value="MFS_trans_sf"/>
</dbReference>
<evidence type="ECO:0000313" key="3">
    <source>
        <dbReference type="Proteomes" id="UP000619788"/>
    </source>
</evidence>
<dbReference type="AlphaFoldDB" id="A0A8J3SCF9"/>
<keyword evidence="1" id="KW-0472">Membrane</keyword>
<dbReference type="SUPFAM" id="SSF103473">
    <property type="entry name" value="MFS general substrate transporter"/>
    <property type="match status" value="1"/>
</dbReference>
<evidence type="ECO:0000313" key="2">
    <source>
        <dbReference type="EMBL" id="GIH90794.1"/>
    </source>
</evidence>
<dbReference type="Proteomes" id="UP000619788">
    <property type="component" value="Unassembled WGS sequence"/>
</dbReference>